<dbReference type="PANTHER" id="PTHR12919">
    <property type="entry name" value="30S RIBOSOMAL PROTEIN S16"/>
    <property type="match status" value="1"/>
</dbReference>
<dbReference type="PANTHER" id="PTHR12919:SF20">
    <property type="entry name" value="SMALL RIBOSOMAL SUBUNIT PROTEIN BS16M"/>
    <property type="match status" value="1"/>
</dbReference>
<evidence type="ECO:0000256" key="6">
    <source>
        <dbReference type="ARBA" id="ARBA00035263"/>
    </source>
</evidence>
<dbReference type="AlphaFoldDB" id="W5JK45"/>
<dbReference type="GO" id="GO:0005743">
    <property type="term" value="C:mitochondrial inner membrane"/>
    <property type="evidence" value="ECO:0007669"/>
    <property type="project" value="UniProtKB-ARBA"/>
</dbReference>
<reference evidence="9" key="2">
    <citation type="submission" date="2010-05" db="EMBL/GenBank/DDBJ databases">
        <authorList>
            <person name="Almeida L.G."/>
            <person name="Nicolas M.F."/>
            <person name="Souza R.C."/>
            <person name="Vasconcelos A.T.R."/>
        </authorList>
    </citation>
    <scope>NUCLEOTIDE SEQUENCE</scope>
</reference>
<dbReference type="Pfam" id="PF00886">
    <property type="entry name" value="Ribosomal_S16"/>
    <property type="match status" value="1"/>
</dbReference>
<dbReference type="FunCoup" id="W5JK45">
    <property type="interactions" value="984"/>
</dbReference>
<dbReference type="FunFam" id="3.30.1320.10:FF:000004">
    <property type="entry name" value="28S ribosomal protein S16, mitochondrial"/>
    <property type="match status" value="1"/>
</dbReference>
<protein>
    <recommendedName>
        <fullName evidence="6">Small ribosomal subunit protein bS16m</fullName>
    </recommendedName>
    <alternativeName>
        <fullName evidence="7">28S ribosomal protein S16, mitochondrial</fullName>
    </alternativeName>
</protein>
<dbReference type="HOGENOM" id="CLU_1116542_0_0_1"/>
<proteinExistence type="inferred from homology"/>
<evidence type="ECO:0000256" key="5">
    <source>
        <dbReference type="ARBA" id="ARBA00023274"/>
    </source>
</evidence>
<dbReference type="VEuPathDB" id="VectorBase:ADAC005146"/>
<dbReference type="HAMAP" id="MF_00385">
    <property type="entry name" value="Ribosomal_bS16"/>
    <property type="match status" value="1"/>
</dbReference>
<keyword evidence="4" id="KW-0496">Mitochondrion</keyword>
<keyword evidence="3" id="KW-0689">Ribosomal protein</keyword>
<evidence type="ECO:0000256" key="4">
    <source>
        <dbReference type="ARBA" id="ARBA00023128"/>
    </source>
</evidence>
<dbReference type="GO" id="GO:0005763">
    <property type="term" value="C:mitochondrial small ribosomal subunit"/>
    <property type="evidence" value="ECO:0007669"/>
    <property type="project" value="TreeGrafter"/>
</dbReference>
<sequence length="249" mass="28132">MHRNEGRNTAEDETCMIHHHPCNVEVKNDPLRKSKLPSLLQIPPNHALFSTEKWVSTKETSGPPGGSEEQNRLHTEPKRETGSTRSHLSIQNTLRNTLCRDCDQRTTSASGTVMSLVPASGTGRFWARSAKIIRFVRQGCTNRPFFHIVVMERRKDQYQPPIEQVGTYDPIPNEHNEQLVSFNYERIRHWIGSGAHISQPVAELLGIAGLLPIHPRTYMTAWRNRQLADKMAQIEAVKNAESPEGPSSS</sequence>
<evidence type="ECO:0000313" key="9">
    <source>
        <dbReference type="EMBL" id="ETN63149.1"/>
    </source>
</evidence>
<name>W5JK45_ANODA</name>
<dbReference type="EnsemblMetazoa" id="ADAC005146-RA">
    <property type="protein sequence ID" value="ADAC005146-PA"/>
    <property type="gene ID" value="ADAC005146"/>
</dbReference>
<dbReference type="EMBL" id="ADMH02001288">
    <property type="protein sequence ID" value="ETN63149.1"/>
    <property type="molecule type" value="Genomic_DNA"/>
</dbReference>
<keyword evidence="11" id="KW-1185">Reference proteome</keyword>
<gene>
    <name evidence="9" type="ORF">AND_005146</name>
</gene>
<comment type="subcellular location">
    <subcellularLocation>
        <location evidence="1">Mitochondrion</location>
    </subcellularLocation>
</comment>
<reference evidence="10" key="4">
    <citation type="submission" date="2015-06" db="UniProtKB">
        <authorList>
            <consortium name="EnsemblMetazoa"/>
        </authorList>
    </citation>
    <scope>IDENTIFICATION</scope>
</reference>
<dbReference type="InterPro" id="IPR000307">
    <property type="entry name" value="Ribosomal_bS16"/>
</dbReference>
<dbReference type="eggNOG" id="KOG3419">
    <property type="taxonomic scope" value="Eukaryota"/>
</dbReference>
<keyword evidence="5" id="KW-0687">Ribonucleoprotein</keyword>
<feature type="compositionally biased region" description="Basic and acidic residues" evidence="8">
    <location>
        <begin position="69"/>
        <end position="82"/>
    </location>
</feature>
<dbReference type="Proteomes" id="UP000000673">
    <property type="component" value="Unassembled WGS sequence"/>
</dbReference>
<dbReference type="VEuPathDB" id="VectorBase:ADAR2_009720"/>
<reference evidence="9" key="3">
    <citation type="journal article" date="2013" name="Nucleic Acids Res.">
        <title>The genome of Anopheles darlingi, the main neotropical malaria vector.</title>
        <authorList>
            <person name="Marinotti O."/>
            <person name="Cerqueira G.C."/>
            <person name="de Almeida L.G."/>
            <person name="Ferro M.I."/>
            <person name="Loreto E.L."/>
            <person name="Zaha A."/>
            <person name="Teixeira S.M."/>
            <person name="Wespiser A.R."/>
            <person name="Almeida E Silva A."/>
            <person name="Schlindwein A.D."/>
            <person name="Pacheco A.C."/>
            <person name="Silva A.L."/>
            <person name="Graveley B.R."/>
            <person name="Walenz B.P."/>
            <person name="Lima Bde A."/>
            <person name="Ribeiro C.A."/>
            <person name="Nunes-Silva C.G."/>
            <person name="de Carvalho C.R."/>
            <person name="Soares C.M."/>
            <person name="de Menezes C.B."/>
            <person name="Matiolli C."/>
            <person name="Caffrey D."/>
            <person name="Araujo D.A."/>
            <person name="de Oliveira D.M."/>
            <person name="Golenbock D."/>
            <person name="Grisard E.C."/>
            <person name="Fantinatti-Garboggini F."/>
            <person name="de Carvalho F.M."/>
            <person name="Barcellos F.G."/>
            <person name="Prosdocimi F."/>
            <person name="May G."/>
            <person name="Azevedo Junior G.M."/>
            <person name="Guimaraes G.M."/>
            <person name="Goldman G.H."/>
            <person name="Padilha I.Q."/>
            <person name="Batista Jda S."/>
            <person name="Ferro J.A."/>
            <person name="Ribeiro J.M."/>
            <person name="Fietto J.L."/>
            <person name="Dabbas K.M."/>
            <person name="Cerdeira L."/>
            <person name="Agnez-Lima L.F."/>
            <person name="Brocchi M."/>
            <person name="de Carvalho M.O."/>
            <person name="Teixeira Mde M."/>
            <person name="Diniz Maia Mde M."/>
            <person name="Goldman M.H."/>
            <person name="Cruz Schneider M.P."/>
            <person name="Felipe M.S."/>
            <person name="Hungria M."/>
            <person name="Nicolas M.F."/>
            <person name="Pereira M."/>
            <person name="Montes M.A."/>
            <person name="Cantao M.E."/>
            <person name="Vincentz M."/>
            <person name="Rafael M.S."/>
            <person name="Silverman N."/>
            <person name="Stoco P.H."/>
            <person name="Souza R.C."/>
            <person name="Vicentini R."/>
            <person name="Gazzinelli R.T."/>
            <person name="Neves Rde O."/>
            <person name="Silva R."/>
            <person name="Astolfi-Filho S."/>
            <person name="Maciel T.E."/>
            <person name="Urmenyi T.P."/>
            <person name="Tadei W.P."/>
            <person name="Camargo E.P."/>
            <person name="de Vasconcelos A.T."/>
        </authorList>
    </citation>
    <scope>NUCLEOTIDE SEQUENCE</scope>
</reference>
<evidence type="ECO:0000256" key="8">
    <source>
        <dbReference type="SAM" id="MobiDB-lite"/>
    </source>
</evidence>
<dbReference type="GO" id="GO:0003735">
    <property type="term" value="F:structural constituent of ribosome"/>
    <property type="evidence" value="ECO:0007669"/>
    <property type="project" value="InterPro"/>
</dbReference>
<dbReference type="Gene3D" id="3.30.1320.10">
    <property type="match status" value="1"/>
</dbReference>
<dbReference type="SUPFAM" id="SSF54565">
    <property type="entry name" value="Ribosomal protein S16"/>
    <property type="match status" value="1"/>
</dbReference>
<evidence type="ECO:0000256" key="3">
    <source>
        <dbReference type="ARBA" id="ARBA00022980"/>
    </source>
</evidence>
<dbReference type="NCBIfam" id="TIGR00002">
    <property type="entry name" value="S16"/>
    <property type="match status" value="1"/>
</dbReference>
<feature type="region of interest" description="Disordered" evidence="8">
    <location>
        <begin position="51"/>
        <end position="90"/>
    </location>
</feature>
<dbReference type="STRING" id="43151.W5JK45"/>
<evidence type="ECO:0000313" key="10">
    <source>
        <dbReference type="EnsemblMetazoa" id="ADAC005146-PA"/>
    </source>
</evidence>
<dbReference type="InterPro" id="IPR023803">
    <property type="entry name" value="Ribosomal_bS16_dom_sf"/>
</dbReference>
<dbReference type="GO" id="GO:0032543">
    <property type="term" value="P:mitochondrial translation"/>
    <property type="evidence" value="ECO:0007669"/>
    <property type="project" value="TreeGrafter"/>
</dbReference>
<accession>W5JK45</accession>
<reference evidence="9 11" key="1">
    <citation type="journal article" date="2010" name="BMC Genomics">
        <title>Combination of measures distinguishes pre-miRNAs from other stem-loops in the genome of the newly sequenced Anopheles darlingi.</title>
        <authorList>
            <person name="Mendes N.D."/>
            <person name="Freitas A.T."/>
            <person name="Vasconcelos A.T."/>
            <person name="Sagot M.F."/>
        </authorList>
    </citation>
    <scope>NUCLEOTIDE SEQUENCE</scope>
</reference>
<evidence type="ECO:0000256" key="7">
    <source>
        <dbReference type="ARBA" id="ARBA00035438"/>
    </source>
</evidence>
<comment type="similarity">
    <text evidence="2">Belongs to the bacterial ribosomal protein bS16 family.</text>
</comment>
<evidence type="ECO:0000256" key="2">
    <source>
        <dbReference type="ARBA" id="ARBA00006668"/>
    </source>
</evidence>
<organism evidence="9">
    <name type="scientific">Anopheles darlingi</name>
    <name type="common">Mosquito</name>
    <dbReference type="NCBI Taxonomy" id="43151"/>
    <lineage>
        <taxon>Eukaryota</taxon>
        <taxon>Metazoa</taxon>
        <taxon>Ecdysozoa</taxon>
        <taxon>Arthropoda</taxon>
        <taxon>Hexapoda</taxon>
        <taxon>Insecta</taxon>
        <taxon>Pterygota</taxon>
        <taxon>Neoptera</taxon>
        <taxon>Endopterygota</taxon>
        <taxon>Diptera</taxon>
        <taxon>Nematocera</taxon>
        <taxon>Culicoidea</taxon>
        <taxon>Culicidae</taxon>
        <taxon>Anophelinae</taxon>
        <taxon>Anopheles</taxon>
    </lineage>
</organism>
<evidence type="ECO:0000256" key="1">
    <source>
        <dbReference type="ARBA" id="ARBA00004173"/>
    </source>
</evidence>
<evidence type="ECO:0000313" key="11">
    <source>
        <dbReference type="Proteomes" id="UP000000673"/>
    </source>
</evidence>